<dbReference type="RefSeq" id="WP_139979490.1">
    <property type="nucleotide sequence ID" value="NZ_CP041046.1"/>
</dbReference>
<organism evidence="3 4">
    <name type="scientific">Luteibacter pinisoli</name>
    <dbReference type="NCBI Taxonomy" id="2589080"/>
    <lineage>
        <taxon>Bacteria</taxon>
        <taxon>Pseudomonadati</taxon>
        <taxon>Pseudomonadota</taxon>
        <taxon>Gammaproteobacteria</taxon>
        <taxon>Lysobacterales</taxon>
        <taxon>Rhodanobacteraceae</taxon>
        <taxon>Luteibacter</taxon>
    </lineage>
</organism>
<dbReference type="Proteomes" id="UP000316093">
    <property type="component" value="Chromosome"/>
</dbReference>
<feature type="region of interest" description="Disordered" evidence="1">
    <location>
        <begin position="216"/>
        <end position="243"/>
    </location>
</feature>
<evidence type="ECO:0000313" key="3">
    <source>
        <dbReference type="EMBL" id="QDE38218.1"/>
    </source>
</evidence>
<sequence length="243" mass="26151">MARINLLPWRAERRKQREREFYMQLGVAFAAAMVVLLGWSYWMGARVDNQNDRNTYLQGEIKQLDDRIAKIKDLEKVRAGLLQRKQIIEQLQANRSQMVHLFDELVKTIPASARLGSMKQSGDSMSLDGVAQSNSSVAEYMRNIEASPWMGHADLRKTENTHDDSRMPYSFGLDVKLNTPSADAPASSATVMTPPSAAAPAVPAPLANAAKAVTGAPAPAAPAAAPTAATPATAATVPAGAKP</sequence>
<name>A0A4Y5Z123_9GAMM</name>
<dbReference type="PANTHER" id="PTHR40278">
    <property type="entry name" value="DNA UTILIZATION PROTEIN HOFN"/>
    <property type="match status" value="1"/>
</dbReference>
<dbReference type="InterPro" id="IPR052534">
    <property type="entry name" value="Extracell_DNA_Util/SecSys_Comp"/>
</dbReference>
<dbReference type="Pfam" id="PF05137">
    <property type="entry name" value="PilN"/>
    <property type="match status" value="1"/>
</dbReference>
<reference evidence="3 4" key="1">
    <citation type="submission" date="2019-06" db="EMBL/GenBank/DDBJ databases">
        <title>A complete genome sequence for Luteibacter pinisoli MAH-14.</title>
        <authorList>
            <person name="Baltrus D.A."/>
        </authorList>
    </citation>
    <scope>NUCLEOTIDE SEQUENCE [LARGE SCALE GENOMIC DNA]</scope>
    <source>
        <strain evidence="3 4">MAH-14</strain>
    </source>
</reference>
<dbReference type="OrthoDB" id="5296173at2"/>
<gene>
    <name evidence="3" type="ORF">FIV34_02850</name>
</gene>
<evidence type="ECO:0000313" key="4">
    <source>
        <dbReference type="Proteomes" id="UP000316093"/>
    </source>
</evidence>
<dbReference type="GO" id="GO:0043683">
    <property type="term" value="P:type IV pilus assembly"/>
    <property type="evidence" value="ECO:0007669"/>
    <property type="project" value="TreeGrafter"/>
</dbReference>
<dbReference type="PANTHER" id="PTHR40278:SF2">
    <property type="entry name" value="TYPE IV PILUS INNER MEMBRANE COMPONENT PILN"/>
    <property type="match status" value="1"/>
</dbReference>
<keyword evidence="2" id="KW-0472">Membrane</keyword>
<feature type="transmembrane region" description="Helical" evidence="2">
    <location>
        <begin position="21"/>
        <end position="42"/>
    </location>
</feature>
<keyword evidence="2" id="KW-1133">Transmembrane helix</keyword>
<dbReference type="InterPro" id="IPR007813">
    <property type="entry name" value="PilN"/>
</dbReference>
<dbReference type="GO" id="GO:0043107">
    <property type="term" value="P:type IV pilus-dependent motility"/>
    <property type="evidence" value="ECO:0007669"/>
    <property type="project" value="TreeGrafter"/>
</dbReference>
<dbReference type="KEGG" id="lpy:FIV34_02850"/>
<keyword evidence="4" id="KW-1185">Reference proteome</keyword>
<dbReference type="EMBL" id="CP041046">
    <property type="protein sequence ID" value="QDE38218.1"/>
    <property type="molecule type" value="Genomic_DNA"/>
</dbReference>
<evidence type="ECO:0000256" key="2">
    <source>
        <dbReference type="SAM" id="Phobius"/>
    </source>
</evidence>
<accession>A0A4Y5Z123</accession>
<dbReference type="AlphaFoldDB" id="A0A4Y5Z123"/>
<evidence type="ECO:0000256" key="1">
    <source>
        <dbReference type="SAM" id="MobiDB-lite"/>
    </source>
</evidence>
<keyword evidence="2" id="KW-0812">Transmembrane</keyword>
<proteinExistence type="predicted"/>
<protein>
    <submittedName>
        <fullName evidence="3">PilN domain-containing protein</fullName>
    </submittedName>
</protein>